<protein>
    <submittedName>
        <fullName evidence="8">MFS transporter</fullName>
    </submittedName>
</protein>
<feature type="transmembrane region" description="Helical" evidence="7">
    <location>
        <begin position="300"/>
        <end position="321"/>
    </location>
</feature>
<feature type="transmembrane region" description="Helical" evidence="7">
    <location>
        <begin position="172"/>
        <end position="196"/>
    </location>
</feature>
<evidence type="ECO:0000256" key="5">
    <source>
        <dbReference type="ARBA" id="ARBA00022989"/>
    </source>
</evidence>
<evidence type="ECO:0000256" key="6">
    <source>
        <dbReference type="ARBA" id="ARBA00023136"/>
    </source>
</evidence>
<dbReference type="GO" id="GO:0005886">
    <property type="term" value="C:plasma membrane"/>
    <property type="evidence" value="ECO:0007669"/>
    <property type="project" value="UniProtKB-SubCell"/>
</dbReference>
<keyword evidence="6 7" id="KW-0472">Membrane</keyword>
<comment type="caution">
    <text evidence="8">The sequence shown here is derived from an EMBL/GenBank/DDBJ whole genome shotgun (WGS) entry which is preliminary data.</text>
</comment>
<evidence type="ECO:0000313" key="9">
    <source>
        <dbReference type="Proteomes" id="UP000294194"/>
    </source>
</evidence>
<dbReference type="Proteomes" id="UP000294194">
    <property type="component" value="Unassembled WGS sequence"/>
</dbReference>
<evidence type="ECO:0000256" key="7">
    <source>
        <dbReference type="SAM" id="Phobius"/>
    </source>
</evidence>
<dbReference type="CDD" id="cd06173">
    <property type="entry name" value="MFS_MefA_like"/>
    <property type="match status" value="1"/>
</dbReference>
<feature type="transmembrane region" description="Helical" evidence="7">
    <location>
        <begin position="327"/>
        <end position="348"/>
    </location>
</feature>
<sequence>MTRPESGGNIDPPPRRAESLWRHGGFLRLWGGETTSQLGAQLGGLAIPVIAVVVLHASEFEVGVLGAAGTLAFLVVGLPAGALIDRMLKRRVMLRADLVRALAMVAIPVLWLAGLLQMWQLIVLATITGIARVFFDVAYQSYIPVLVKRDQIADANSKLETTSQLAAIGGPALGGALLTIIQAPLIIAATAVTYLVSFGMLLSIRDTEVPAPKEGRRPLAVEIREGAAFVWDQPLLRRIVSYTALNNLFTGLAFTMLPVLILRELGMPVAVLGASISVAAVGGLLGAASSNRLGAWLGEGTIIVVSAVGSGIAALVFAAMTVVPPEAAVPVFIAAEFLMSFTVVVYNVSQVSFRQRICPTPLLGRMNASIRFVVWGVLPIGGFASGVLSTAIGVIPVVWIGTIAAFLACALVVFSPLTRMRTLPSEIVEQAADVAAVVQQNAEAHDREPDGDARES</sequence>
<feature type="transmembrane region" description="Helical" evidence="7">
    <location>
        <begin position="267"/>
        <end position="288"/>
    </location>
</feature>
<dbReference type="Gene3D" id="1.20.1250.20">
    <property type="entry name" value="MFS general substrate transporter like domains"/>
    <property type="match status" value="1"/>
</dbReference>
<evidence type="ECO:0000256" key="3">
    <source>
        <dbReference type="ARBA" id="ARBA00022475"/>
    </source>
</evidence>
<dbReference type="InterPro" id="IPR010290">
    <property type="entry name" value="TM_effector"/>
</dbReference>
<organism evidence="8 9">
    <name type="scientific">Glaciihabitans arcticus</name>
    <dbReference type="NCBI Taxonomy" id="2668039"/>
    <lineage>
        <taxon>Bacteria</taxon>
        <taxon>Bacillati</taxon>
        <taxon>Actinomycetota</taxon>
        <taxon>Actinomycetes</taxon>
        <taxon>Micrococcales</taxon>
        <taxon>Microbacteriaceae</taxon>
        <taxon>Glaciihabitans</taxon>
    </lineage>
</organism>
<feature type="transmembrane region" description="Helical" evidence="7">
    <location>
        <begin position="394"/>
        <end position="414"/>
    </location>
</feature>
<dbReference type="PANTHER" id="PTHR23513">
    <property type="entry name" value="INTEGRAL MEMBRANE EFFLUX PROTEIN-RELATED"/>
    <property type="match status" value="1"/>
</dbReference>
<evidence type="ECO:0000256" key="2">
    <source>
        <dbReference type="ARBA" id="ARBA00022448"/>
    </source>
</evidence>
<dbReference type="AlphaFoldDB" id="A0A4Q9GTB9"/>
<keyword evidence="9" id="KW-1185">Reference proteome</keyword>
<feature type="transmembrane region" description="Helical" evidence="7">
    <location>
        <begin position="239"/>
        <end position="261"/>
    </location>
</feature>
<dbReference type="RefSeq" id="WP_130980477.1">
    <property type="nucleotide sequence ID" value="NZ_SISG01000001.1"/>
</dbReference>
<evidence type="ECO:0000256" key="1">
    <source>
        <dbReference type="ARBA" id="ARBA00004651"/>
    </source>
</evidence>
<dbReference type="PANTHER" id="PTHR23513:SF6">
    <property type="entry name" value="MAJOR FACILITATOR SUPERFAMILY ASSOCIATED DOMAIN-CONTAINING PROTEIN"/>
    <property type="match status" value="1"/>
</dbReference>
<name>A0A4Q9GTB9_9MICO</name>
<feature type="transmembrane region" description="Helical" evidence="7">
    <location>
        <begin position="105"/>
        <end position="135"/>
    </location>
</feature>
<gene>
    <name evidence="8" type="ORF">EYE40_02555</name>
</gene>
<proteinExistence type="predicted"/>
<evidence type="ECO:0000256" key="4">
    <source>
        <dbReference type="ARBA" id="ARBA00022692"/>
    </source>
</evidence>
<keyword evidence="2" id="KW-0813">Transport</keyword>
<keyword evidence="3" id="KW-1003">Cell membrane</keyword>
<dbReference type="InterPro" id="IPR036259">
    <property type="entry name" value="MFS_trans_sf"/>
</dbReference>
<dbReference type="InterPro" id="IPR022324">
    <property type="entry name" value="Bacilysin_exporter_BacE_put"/>
</dbReference>
<evidence type="ECO:0000313" key="8">
    <source>
        <dbReference type="EMBL" id="TBN56367.1"/>
    </source>
</evidence>
<comment type="subcellular location">
    <subcellularLocation>
        <location evidence="1">Cell membrane</location>
        <topology evidence="1">Multi-pass membrane protein</topology>
    </subcellularLocation>
</comment>
<feature type="transmembrane region" description="Helical" evidence="7">
    <location>
        <begin position="369"/>
        <end position="388"/>
    </location>
</feature>
<dbReference type="EMBL" id="SISG01000001">
    <property type="protein sequence ID" value="TBN56367.1"/>
    <property type="molecule type" value="Genomic_DNA"/>
</dbReference>
<feature type="transmembrane region" description="Helical" evidence="7">
    <location>
        <begin position="64"/>
        <end position="84"/>
    </location>
</feature>
<accession>A0A4Q9GTB9</accession>
<dbReference type="Pfam" id="PF05977">
    <property type="entry name" value="MFS_3"/>
    <property type="match status" value="1"/>
</dbReference>
<dbReference type="SUPFAM" id="SSF103473">
    <property type="entry name" value="MFS general substrate transporter"/>
    <property type="match status" value="1"/>
</dbReference>
<reference evidence="9" key="1">
    <citation type="submission" date="2019-02" db="EMBL/GenBank/DDBJ databases">
        <title>Glaciihabitans arcticus sp. nov., a psychrotolerant bacterium isolated from polar soil.</title>
        <authorList>
            <person name="Dahal R.H."/>
        </authorList>
    </citation>
    <scope>NUCLEOTIDE SEQUENCE [LARGE SCALE GENOMIC DNA]</scope>
    <source>
        <strain evidence="9">RP-3-7</strain>
    </source>
</reference>
<keyword evidence="5 7" id="KW-1133">Transmembrane helix</keyword>
<feature type="transmembrane region" description="Helical" evidence="7">
    <location>
        <begin position="38"/>
        <end position="58"/>
    </location>
</feature>
<dbReference type="PRINTS" id="PR01988">
    <property type="entry name" value="EXPORTERBACE"/>
</dbReference>
<keyword evidence="4 7" id="KW-0812">Transmembrane</keyword>